<sequence length="105" mass="11860">MVKELVGLNFKQEVIDADTTTVVDFWAPWCGPCRMLGPVIDELSQEIGDKANFFKINVDENNDIAQKYRISSIPCVIVFKGGQIVDTMVGFRPKQDMQNIISKHL</sequence>
<keyword evidence="3" id="KW-0813">Transport</keyword>
<dbReference type="PIRSF" id="PIRSF000077">
    <property type="entry name" value="Thioredoxin"/>
    <property type="match status" value="1"/>
</dbReference>
<dbReference type="InterPro" id="IPR017937">
    <property type="entry name" value="Thioredoxin_CS"/>
</dbReference>
<dbReference type="CDD" id="cd02947">
    <property type="entry name" value="TRX_family"/>
    <property type="match status" value="1"/>
</dbReference>
<dbReference type="RefSeq" id="WP_268039697.1">
    <property type="nucleotide sequence ID" value="NZ_JAPQER010000001.1"/>
</dbReference>
<dbReference type="PRINTS" id="PR00421">
    <property type="entry name" value="THIOREDOXIN"/>
</dbReference>
<keyword evidence="6" id="KW-0676">Redox-active center</keyword>
<organism evidence="10 11">
    <name type="scientific">Clostridium aestuarii</name>
    <dbReference type="NCBI Taxonomy" id="338193"/>
    <lineage>
        <taxon>Bacteria</taxon>
        <taxon>Bacillati</taxon>
        <taxon>Bacillota</taxon>
        <taxon>Clostridia</taxon>
        <taxon>Eubacteriales</taxon>
        <taxon>Clostridiaceae</taxon>
        <taxon>Clostridium</taxon>
    </lineage>
</organism>
<dbReference type="PANTHER" id="PTHR45663:SF11">
    <property type="entry name" value="GEO12009P1"/>
    <property type="match status" value="1"/>
</dbReference>
<evidence type="ECO:0000256" key="5">
    <source>
        <dbReference type="ARBA" id="ARBA00023157"/>
    </source>
</evidence>
<evidence type="ECO:0000256" key="2">
    <source>
        <dbReference type="ARBA" id="ARBA00020570"/>
    </source>
</evidence>
<accession>A0ABT4CWT1</accession>
<proteinExistence type="inferred from homology"/>
<evidence type="ECO:0000313" key="11">
    <source>
        <dbReference type="Proteomes" id="UP001078443"/>
    </source>
</evidence>
<evidence type="ECO:0000256" key="7">
    <source>
        <dbReference type="NCBIfam" id="TIGR01068"/>
    </source>
</evidence>
<reference evidence="10" key="1">
    <citation type="submission" date="2022-12" db="EMBL/GenBank/DDBJ databases">
        <authorList>
            <person name="Wang J."/>
        </authorList>
    </citation>
    <scope>NUCLEOTIDE SEQUENCE</scope>
    <source>
        <strain evidence="10">HY-45-18</strain>
    </source>
</reference>
<feature type="domain" description="Thioredoxin" evidence="9">
    <location>
        <begin position="1"/>
        <end position="105"/>
    </location>
</feature>
<evidence type="ECO:0000313" key="10">
    <source>
        <dbReference type="EMBL" id="MCY6483449.1"/>
    </source>
</evidence>
<keyword evidence="5" id="KW-1015">Disulfide bond</keyword>
<comment type="caution">
    <text evidence="10">The sequence shown here is derived from an EMBL/GenBank/DDBJ whole genome shotgun (WGS) entry which is preliminary data.</text>
</comment>
<dbReference type="Pfam" id="PF00085">
    <property type="entry name" value="Thioredoxin"/>
    <property type="match status" value="1"/>
</dbReference>
<dbReference type="PROSITE" id="PS00194">
    <property type="entry name" value="THIOREDOXIN_1"/>
    <property type="match status" value="1"/>
</dbReference>
<dbReference type="InterPro" id="IPR013766">
    <property type="entry name" value="Thioredoxin_domain"/>
</dbReference>
<comment type="similarity">
    <text evidence="1 8">Belongs to the thioredoxin family.</text>
</comment>
<dbReference type="Proteomes" id="UP001078443">
    <property type="component" value="Unassembled WGS sequence"/>
</dbReference>
<dbReference type="NCBIfam" id="TIGR01068">
    <property type="entry name" value="thioredoxin"/>
    <property type="match status" value="1"/>
</dbReference>
<evidence type="ECO:0000256" key="4">
    <source>
        <dbReference type="ARBA" id="ARBA00022982"/>
    </source>
</evidence>
<dbReference type="EMBL" id="JAPQER010000001">
    <property type="protein sequence ID" value="MCY6483449.1"/>
    <property type="molecule type" value="Genomic_DNA"/>
</dbReference>
<dbReference type="Gene3D" id="3.40.30.10">
    <property type="entry name" value="Glutaredoxin"/>
    <property type="match status" value="1"/>
</dbReference>
<evidence type="ECO:0000256" key="3">
    <source>
        <dbReference type="ARBA" id="ARBA00022448"/>
    </source>
</evidence>
<evidence type="ECO:0000256" key="8">
    <source>
        <dbReference type="PIRNR" id="PIRNR000077"/>
    </source>
</evidence>
<keyword evidence="4" id="KW-0249">Electron transport</keyword>
<name>A0ABT4CWT1_9CLOT</name>
<dbReference type="PROSITE" id="PS51352">
    <property type="entry name" value="THIOREDOXIN_2"/>
    <property type="match status" value="1"/>
</dbReference>
<gene>
    <name evidence="10" type="primary">trxA</name>
    <name evidence="10" type="ORF">OW763_03635</name>
</gene>
<evidence type="ECO:0000256" key="6">
    <source>
        <dbReference type="ARBA" id="ARBA00023284"/>
    </source>
</evidence>
<dbReference type="PANTHER" id="PTHR45663">
    <property type="entry name" value="GEO12009P1"/>
    <property type="match status" value="1"/>
</dbReference>
<protein>
    <recommendedName>
        <fullName evidence="2 7">Thioredoxin</fullName>
    </recommendedName>
</protein>
<evidence type="ECO:0000259" key="9">
    <source>
        <dbReference type="PROSITE" id="PS51352"/>
    </source>
</evidence>
<evidence type="ECO:0000256" key="1">
    <source>
        <dbReference type="ARBA" id="ARBA00008987"/>
    </source>
</evidence>
<keyword evidence="11" id="KW-1185">Reference proteome</keyword>
<dbReference type="SUPFAM" id="SSF52833">
    <property type="entry name" value="Thioredoxin-like"/>
    <property type="match status" value="1"/>
</dbReference>
<dbReference type="InterPro" id="IPR005746">
    <property type="entry name" value="Thioredoxin"/>
</dbReference>
<dbReference type="InterPro" id="IPR036249">
    <property type="entry name" value="Thioredoxin-like_sf"/>
</dbReference>